<keyword evidence="6" id="KW-1185">Reference proteome</keyword>
<name>A0A317ET46_9SPHI</name>
<keyword evidence="3" id="KW-0325">Glycoprotein</keyword>
<reference evidence="6" key="1">
    <citation type="submission" date="2018-05" db="EMBL/GenBank/DDBJ databases">
        <title>Pedobacter paludis sp. nov., isolated from wetland soil.</title>
        <authorList>
            <person name="Zhang Y."/>
        </authorList>
    </citation>
    <scope>NUCLEOTIDE SEQUENCE [LARGE SCALE GENOMIC DNA]</scope>
    <source>
        <strain evidence="6">R-8</strain>
    </source>
</reference>
<dbReference type="Pfam" id="PF04577">
    <property type="entry name" value="Glyco_transf_61"/>
    <property type="match status" value="1"/>
</dbReference>
<dbReference type="AlphaFoldDB" id="A0A317ET46"/>
<dbReference type="RefSeq" id="WP_109932773.1">
    <property type="nucleotide sequence ID" value="NZ_QGNY01000010.1"/>
</dbReference>
<sequence length="383" mass="44301">MKYVKRLVKALGVKLALTAIRKKYLKLNGFDLLTIRETIDFMEPYQIKKISGYLTLLPKKANCLDPRNTLFPVKQIVVDDLYVWEYKNLKKPIGLSVNGSVVLEKKVLCTDHNHDSFYNAGLKKDLRPVLRVPGLIAPFSHVREDVGFIGYYDFVIFVLVKISRIKDSLPDEIFSNLTISYPPFSGNYETEYLELLGLDTNKFIDSTQTKVISPHVITASGGSWHPNIEDIRSLKRNIFKKIKPTESLKKRIYISRVGTRRILNEEELISLLKKYNFTIIEDTPRSLSEQISIYYNASFIIGPHGASFTNIIWCQPGTHLFELFSSNYLPDYFLHLTKELNMEYSAYCEESFKKDITYFEKLTEDIQISIPKLESCLKDLFED</sequence>
<accession>A0A317ET46</accession>
<dbReference type="InterPro" id="IPR007657">
    <property type="entry name" value="Glycosyltransferase_61"/>
</dbReference>
<dbReference type="OrthoDB" id="1156086at2"/>
<dbReference type="GO" id="GO:0016757">
    <property type="term" value="F:glycosyltransferase activity"/>
    <property type="evidence" value="ECO:0007669"/>
    <property type="project" value="UniProtKB-KW"/>
</dbReference>
<keyword evidence="2 5" id="KW-0808">Transferase</keyword>
<comment type="caution">
    <text evidence="5">The sequence shown here is derived from an EMBL/GenBank/DDBJ whole genome shotgun (WGS) entry which is preliminary data.</text>
</comment>
<evidence type="ECO:0000256" key="3">
    <source>
        <dbReference type="ARBA" id="ARBA00023180"/>
    </source>
</evidence>
<evidence type="ECO:0000256" key="1">
    <source>
        <dbReference type="ARBA" id="ARBA00022676"/>
    </source>
</evidence>
<evidence type="ECO:0000313" key="6">
    <source>
        <dbReference type="Proteomes" id="UP000245391"/>
    </source>
</evidence>
<feature type="domain" description="Glycosyltransferase 61 catalytic" evidence="4">
    <location>
        <begin position="224"/>
        <end position="320"/>
    </location>
</feature>
<evidence type="ECO:0000259" key="4">
    <source>
        <dbReference type="Pfam" id="PF04577"/>
    </source>
</evidence>
<gene>
    <name evidence="5" type="ORF">DF947_21185</name>
</gene>
<proteinExistence type="predicted"/>
<evidence type="ECO:0000256" key="2">
    <source>
        <dbReference type="ARBA" id="ARBA00022679"/>
    </source>
</evidence>
<dbReference type="PANTHER" id="PTHR20961">
    <property type="entry name" value="GLYCOSYLTRANSFERASE"/>
    <property type="match status" value="1"/>
</dbReference>
<evidence type="ECO:0000313" key="5">
    <source>
        <dbReference type="EMBL" id="PWS29854.1"/>
    </source>
</evidence>
<dbReference type="EMBL" id="QGNY01000010">
    <property type="protein sequence ID" value="PWS29854.1"/>
    <property type="molecule type" value="Genomic_DNA"/>
</dbReference>
<keyword evidence="1" id="KW-0328">Glycosyltransferase</keyword>
<dbReference type="InterPro" id="IPR049625">
    <property type="entry name" value="Glyco_transf_61_cat"/>
</dbReference>
<protein>
    <submittedName>
        <fullName evidence="5">Glycosyltransferase family 61 protein</fullName>
    </submittedName>
</protein>
<organism evidence="5 6">
    <name type="scientific">Pedobacter paludis</name>
    <dbReference type="NCBI Taxonomy" id="2203212"/>
    <lineage>
        <taxon>Bacteria</taxon>
        <taxon>Pseudomonadati</taxon>
        <taxon>Bacteroidota</taxon>
        <taxon>Sphingobacteriia</taxon>
        <taxon>Sphingobacteriales</taxon>
        <taxon>Sphingobacteriaceae</taxon>
        <taxon>Pedobacter</taxon>
    </lineage>
</organism>
<dbReference type="Proteomes" id="UP000245391">
    <property type="component" value="Unassembled WGS sequence"/>
</dbReference>